<comment type="caution">
    <text evidence="2">The sequence shown here is derived from an EMBL/GenBank/DDBJ whole genome shotgun (WGS) entry which is preliminary data.</text>
</comment>
<reference evidence="2 3" key="1">
    <citation type="submission" date="2022-01" db="EMBL/GenBank/DDBJ databases">
        <title>Paraglaciecola sp. G1-23.</title>
        <authorList>
            <person name="Jin M.S."/>
            <person name="Han D.M."/>
            <person name="Kim H.M."/>
            <person name="Jeon C.O."/>
        </authorList>
    </citation>
    <scope>NUCLEOTIDE SEQUENCE [LARGE SCALE GENOMIC DNA]</scope>
    <source>
        <strain evidence="2 3">G1-23</strain>
    </source>
</reference>
<dbReference type="InterPro" id="IPR035994">
    <property type="entry name" value="Nucleoside_phosphorylase_sf"/>
</dbReference>
<organism evidence="2 3">
    <name type="scientific">Paraglaciecola algarum</name>
    <dbReference type="NCBI Taxonomy" id="3050085"/>
    <lineage>
        <taxon>Bacteria</taxon>
        <taxon>Pseudomonadati</taxon>
        <taxon>Pseudomonadota</taxon>
        <taxon>Gammaproteobacteria</taxon>
        <taxon>Alteromonadales</taxon>
        <taxon>Alteromonadaceae</taxon>
        <taxon>Paraglaciecola</taxon>
    </lineage>
</organism>
<dbReference type="InterPro" id="IPR011051">
    <property type="entry name" value="RmlC_Cupin_sf"/>
</dbReference>
<evidence type="ECO:0000313" key="2">
    <source>
        <dbReference type="EMBL" id="MCF2948986.1"/>
    </source>
</evidence>
<dbReference type="Gene3D" id="2.60.120.10">
    <property type="entry name" value="Jelly Rolls"/>
    <property type="match status" value="1"/>
</dbReference>
<protein>
    <submittedName>
        <fullName evidence="2">Cupin domain-containing protein</fullName>
    </submittedName>
</protein>
<keyword evidence="3" id="KW-1185">Reference proteome</keyword>
<dbReference type="SUPFAM" id="SSF51182">
    <property type="entry name" value="RmlC-like cupins"/>
    <property type="match status" value="1"/>
</dbReference>
<dbReference type="Pfam" id="PF06516">
    <property type="entry name" value="NUP"/>
    <property type="match status" value="1"/>
</dbReference>
<evidence type="ECO:0000259" key="1">
    <source>
        <dbReference type="Pfam" id="PF06172"/>
    </source>
</evidence>
<dbReference type="InterPro" id="IPR009486">
    <property type="entry name" value="Pur_nuclsid_perm"/>
</dbReference>
<proteinExistence type="predicted"/>
<dbReference type="PANTHER" id="PTHR38643:SF1">
    <property type="entry name" value="PURINE NUCLEOSIDE PERMEASE C285.05-RELATED"/>
    <property type="match status" value="1"/>
</dbReference>
<feature type="domain" description="DUF985" evidence="1">
    <location>
        <begin position="402"/>
        <end position="539"/>
    </location>
</feature>
<dbReference type="PROSITE" id="PS51257">
    <property type="entry name" value="PROKAR_LIPOPROTEIN"/>
    <property type="match status" value="1"/>
</dbReference>
<accession>A0ABS9DBH9</accession>
<dbReference type="Gene3D" id="3.40.50.1580">
    <property type="entry name" value="Nucleoside phosphorylase domain"/>
    <property type="match status" value="1"/>
</dbReference>
<sequence>MKKLYWVPLLTFLLLIGCGPQSNREQSANTSSKAPIEIKVVLVTMFEIGEDQGDKPGEFQLWKAGQKLDTCLPFDTSFHDICLNQETGVLGIVTGMGISRATAAIMALGLDPRFDLTQAYWLVAGIAGVDPADASIGSAAWATYLVDGDLAHEIDAREIPKEWNSGYFPLFANHPVKLGETAKTGELSKNGEVFKLNEDLVNWAYNLTKDTPLNDYPAMQTLRNQYTQQPNAQKPPFVLKGDQMSASTFWHGDMLNQWANDWTYYWTQGKGNFVMSGMEDSGAFQAMTYLHNAKKADKNRFLVLRTASNYATPPADMTAAQNLANESGEEGFVGMRSALESAYLVGSKVVDTIVANWDTVKSTLPYESNKIKTSIGQTVPKQLVIPLLTEVKAQNRDITRAELIASLELQGHVEGGYFKQTSKANHREKINTDNGPRTTMTSIYYLLTADSPIGHFHMNQSDIMHFFHKGDPITYYLIDTAGNLTTTVLGPDPRKGHKMQMMVKGGTWKASKIPTDQEYGYGLIGEAVSPGFEYADMQLGKTDKLIRLFPQHKLLINQLSR</sequence>
<dbReference type="PANTHER" id="PTHR38643">
    <property type="entry name" value="PURINE NUCLEOSIDE PERMEASE C285.05-RELATED"/>
    <property type="match status" value="1"/>
</dbReference>
<dbReference type="InterPro" id="IPR014710">
    <property type="entry name" value="RmlC-like_jellyroll"/>
</dbReference>
<dbReference type="CDD" id="cd06121">
    <property type="entry name" value="cupin_YML079wp"/>
    <property type="match status" value="1"/>
</dbReference>
<dbReference type="RefSeq" id="WP_235313023.1">
    <property type="nucleotide sequence ID" value="NZ_JAKGAS010000006.1"/>
</dbReference>
<evidence type="ECO:0000313" key="3">
    <source>
        <dbReference type="Proteomes" id="UP001521137"/>
    </source>
</evidence>
<name>A0ABS9DBH9_9ALTE</name>
<gene>
    <name evidence="2" type="ORF">L0668_12765</name>
</gene>
<dbReference type="InterPro" id="IPR009327">
    <property type="entry name" value="Cupin_DUF985"/>
</dbReference>
<dbReference type="Pfam" id="PF06172">
    <property type="entry name" value="Cupin_5"/>
    <property type="match status" value="1"/>
</dbReference>
<dbReference type="EMBL" id="JAKGAS010000006">
    <property type="protein sequence ID" value="MCF2948986.1"/>
    <property type="molecule type" value="Genomic_DNA"/>
</dbReference>
<dbReference type="Proteomes" id="UP001521137">
    <property type="component" value="Unassembled WGS sequence"/>
</dbReference>